<accession>A0A5P6P2W9</accession>
<evidence type="ECO:0000313" key="2">
    <source>
        <dbReference type="Proteomes" id="UP000325641"/>
    </source>
</evidence>
<dbReference type="AlphaFoldDB" id="A0A5P6P2W9"/>
<dbReference type="KEGG" id="bbet:F8237_09160"/>
<protein>
    <submittedName>
        <fullName evidence="1">Uncharacterized protein</fullName>
    </submittedName>
</protein>
<proteinExistence type="predicted"/>
<reference evidence="2" key="1">
    <citation type="submission" date="2019-10" db="EMBL/GenBank/DDBJ databases">
        <title>Complete Genome Sequence of Bradyrhizobium betae type strain PL7HG1T.</title>
        <authorList>
            <person name="Bromfield E.S.P."/>
            <person name="Cloutier S."/>
        </authorList>
    </citation>
    <scope>NUCLEOTIDE SEQUENCE [LARGE SCALE GENOMIC DNA]</scope>
    <source>
        <strain evidence="2">PL7HG1</strain>
    </source>
</reference>
<organism evidence="1 2">
    <name type="scientific">Bradyrhizobium betae</name>
    <dbReference type="NCBI Taxonomy" id="244734"/>
    <lineage>
        <taxon>Bacteria</taxon>
        <taxon>Pseudomonadati</taxon>
        <taxon>Pseudomonadota</taxon>
        <taxon>Alphaproteobacteria</taxon>
        <taxon>Hyphomicrobiales</taxon>
        <taxon>Nitrobacteraceae</taxon>
        <taxon>Bradyrhizobium</taxon>
    </lineage>
</organism>
<dbReference type="Proteomes" id="UP000325641">
    <property type="component" value="Chromosome"/>
</dbReference>
<gene>
    <name evidence="1" type="ORF">F8237_09160</name>
</gene>
<evidence type="ECO:0000313" key="1">
    <source>
        <dbReference type="EMBL" id="QFI72545.1"/>
    </source>
</evidence>
<dbReference type="EMBL" id="CP044543">
    <property type="protein sequence ID" value="QFI72545.1"/>
    <property type="molecule type" value="Genomic_DNA"/>
</dbReference>
<sequence>MPGLVPAIHVLLVWRRVDGRVKPGHDDGGDGYASSLSAASTTLRASSVRGACGGTGSPTS</sequence>
<name>A0A5P6P2W9_9BRAD</name>